<evidence type="ECO:0000256" key="2">
    <source>
        <dbReference type="ARBA" id="ARBA00022801"/>
    </source>
</evidence>
<dbReference type="PANTHER" id="PTHR43046:SF2">
    <property type="entry name" value="8-OXO-DGTP DIPHOSPHATASE-RELATED"/>
    <property type="match status" value="1"/>
</dbReference>
<dbReference type="PANTHER" id="PTHR43046">
    <property type="entry name" value="GDP-MANNOSE MANNOSYL HYDROLASE"/>
    <property type="match status" value="1"/>
</dbReference>
<dbReference type="RefSeq" id="WP_224122686.1">
    <property type="nucleotide sequence ID" value="NZ_JAIQZJ010000004.1"/>
</dbReference>
<dbReference type="InterPro" id="IPR015797">
    <property type="entry name" value="NUDIX_hydrolase-like_dom_sf"/>
</dbReference>
<gene>
    <name evidence="4" type="ORF">K8U61_09085</name>
</gene>
<evidence type="ECO:0000259" key="3">
    <source>
        <dbReference type="PROSITE" id="PS51462"/>
    </source>
</evidence>
<dbReference type="SUPFAM" id="SSF55811">
    <property type="entry name" value="Nudix"/>
    <property type="match status" value="1"/>
</dbReference>
<name>A0ABS7UBU9_9ACTN</name>
<evidence type="ECO:0000256" key="1">
    <source>
        <dbReference type="ARBA" id="ARBA00001946"/>
    </source>
</evidence>
<dbReference type="PROSITE" id="PS51462">
    <property type="entry name" value="NUDIX"/>
    <property type="match status" value="1"/>
</dbReference>
<evidence type="ECO:0000313" key="5">
    <source>
        <dbReference type="Proteomes" id="UP000780875"/>
    </source>
</evidence>
<dbReference type="Proteomes" id="UP000780875">
    <property type="component" value="Unassembled WGS sequence"/>
</dbReference>
<dbReference type="InterPro" id="IPR000086">
    <property type="entry name" value="NUDIX_hydrolase_dom"/>
</dbReference>
<dbReference type="CDD" id="cd04690">
    <property type="entry name" value="NUDIX_Hydrolase"/>
    <property type="match status" value="1"/>
</dbReference>
<dbReference type="EMBL" id="JAIQZJ010000004">
    <property type="protein sequence ID" value="MBZ5738314.1"/>
    <property type="molecule type" value="Genomic_DNA"/>
</dbReference>
<feature type="domain" description="Nudix hydrolase" evidence="3">
    <location>
        <begin position="4"/>
        <end position="135"/>
    </location>
</feature>
<organism evidence="4 5">
    <name type="scientific">Nocardioides mangrovi</name>
    <dbReference type="NCBI Taxonomy" id="2874580"/>
    <lineage>
        <taxon>Bacteria</taxon>
        <taxon>Bacillati</taxon>
        <taxon>Actinomycetota</taxon>
        <taxon>Actinomycetes</taxon>
        <taxon>Propionibacteriales</taxon>
        <taxon>Nocardioidaceae</taxon>
        <taxon>Nocardioides</taxon>
    </lineage>
</organism>
<proteinExistence type="predicted"/>
<evidence type="ECO:0000313" key="4">
    <source>
        <dbReference type="EMBL" id="MBZ5738314.1"/>
    </source>
</evidence>
<comment type="cofactor">
    <cofactor evidence="1">
        <name>Mg(2+)</name>
        <dbReference type="ChEBI" id="CHEBI:18420"/>
    </cofactor>
</comment>
<sequence length="137" mass="14756">MTDARVIRVSAVVVRDPAGRVLTVRKRGTTRFMFPGGKPDAGETPAETGARELREEVGVVAEPATLRALGTFRAAAANEDGWLVDAAVFEHDEAVPVEVRPAAEIEELRWLDLTAPDLPSDLAPLIEHVLPALRGKV</sequence>
<accession>A0ABS7UBU9</accession>
<protein>
    <submittedName>
        <fullName evidence="4">NUDIX domain-containing protein</fullName>
    </submittedName>
</protein>
<dbReference type="Gene3D" id="3.90.79.10">
    <property type="entry name" value="Nucleoside Triphosphate Pyrophosphohydrolase"/>
    <property type="match status" value="1"/>
</dbReference>
<keyword evidence="5" id="KW-1185">Reference proteome</keyword>
<comment type="caution">
    <text evidence="4">The sequence shown here is derived from an EMBL/GenBank/DDBJ whole genome shotgun (WGS) entry which is preliminary data.</text>
</comment>
<reference evidence="4 5" key="1">
    <citation type="submission" date="2021-09" db="EMBL/GenBank/DDBJ databases">
        <title>Whole genome sequence of Nocardioides sp. GBK3QG-3.</title>
        <authorList>
            <person name="Tuo L."/>
        </authorList>
    </citation>
    <scope>NUCLEOTIDE SEQUENCE [LARGE SCALE GENOMIC DNA]</scope>
    <source>
        <strain evidence="4 5">GBK3QG-3</strain>
    </source>
</reference>
<dbReference type="Pfam" id="PF00293">
    <property type="entry name" value="NUDIX"/>
    <property type="match status" value="1"/>
</dbReference>
<keyword evidence="2" id="KW-0378">Hydrolase</keyword>